<protein>
    <submittedName>
        <fullName evidence="3">Iron ABC transporter, substrate-binding protein</fullName>
    </submittedName>
</protein>
<dbReference type="HOGENOM" id="CLU_038034_2_5_0"/>
<dbReference type="SUPFAM" id="SSF53807">
    <property type="entry name" value="Helical backbone' metal receptor"/>
    <property type="match status" value="1"/>
</dbReference>
<dbReference type="InterPro" id="IPR050902">
    <property type="entry name" value="ABC_Transporter_SBP"/>
</dbReference>
<dbReference type="InterPro" id="IPR002491">
    <property type="entry name" value="ABC_transptr_periplasmic_BD"/>
</dbReference>
<dbReference type="GO" id="GO:0071281">
    <property type="term" value="P:cellular response to iron ion"/>
    <property type="evidence" value="ECO:0007669"/>
    <property type="project" value="TreeGrafter"/>
</dbReference>
<organism evidence="3 4">
    <name type="scientific">Deferribacter desulfuricans (strain DSM 14783 / JCM 11476 / NBRC 101012 / SSM1)</name>
    <dbReference type="NCBI Taxonomy" id="639282"/>
    <lineage>
        <taxon>Bacteria</taxon>
        <taxon>Pseudomonadati</taxon>
        <taxon>Deferribacterota</taxon>
        <taxon>Deferribacteres</taxon>
        <taxon>Deferribacterales</taxon>
        <taxon>Deferribacteraceae</taxon>
        <taxon>Deferribacter</taxon>
    </lineage>
</organism>
<evidence type="ECO:0000256" key="1">
    <source>
        <dbReference type="ARBA" id="ARBA00022729"/>
    </source>
</evidence>
<dbReference type="Proteomes" id="UP000001520">
    <property type="component" value="Chromosome"/>
</dbReference>
<evidence type="ECO:0000259" key="2">
    <source>
        <dbReference type="PROSITE" id="PS50983"/>
    </source>
</evidence>
<dbReference type="NCBIfam" id="NF038402">
    <property type="entry name" value="TroA_like"/>
    <property type="match status" value="1"/>
</dbReference>
<dbReference type="InterPro" id="IPR054828">
    <property type="entry name" value="Vit_B12_bind_prot"/>
</dbReference>
<sequence>MRKVLFRAAFVQLFFFFLFLNSLFAEINRVVSVVPSITKQLIYFKAQETIVGCSSYCKLAKDTNVQIVGNIININVEKIYSLKPDIVFVSNMTDVRDVEKLKKLGIKAAVFSYPKSIEEFFTQVKEIGKLTGYQKAANKAINISKKLFAELSNRCNALKGKKVFMEIGVKPLYSVPKDTYLNDFLLRLGLINITGKLKDGIINREYVIKENPDIIMIMDMGYKAKEEISYWHKFKFLNAVKNNKILLLEADKVASPALPEFFEYFKKILYRMCK</sequence>
<evidence type="ECO:0000313" key="3">
    <source>
        <dbReference type="EMBL" id="BAI80027.1"/>
    </source>
</evidence>
<dbReference type="PROSITE" id="PS50983">
    <property type="entry name" value="FE_B12_PBP"/>
    <property type="match status" value="1"/>
</dbReference>
<keyword evidence="4" id="KW-1185">Reference proteome</keyword>
<dbReference type="STRING" id="639282.DEFDS_0533"/>
<dbReference type="PANTHER" id="PTHR30535">
    <property type="entry name" value="VITAMIN B12-BINDING PROTEIN"/>
    <property type="match status" value="1"/>
</dbReference>
<dbReference type="eggNOG" id="COG0614">
    <property type="taxonomic scope" value="Bacteria"/>
</dbReference>
<dbReference type="AlphaFoldDB" id="D3PBQ4"/>
<feature type="domain" description="Fe/B12 periplasmic-binding" evidence="2">
    <location>
        <begin position="29"/>
        <end position="274"/>
    </location>
</feature>
<dbReference type="PANTHER" id="PTHR30535:SF34">
    <property type="entry name" value="MOLYBDATE-BINDING PROTEIN MOLA"/>
    <property type="match status" value="1"/>
</dbReference>
<gene>
    <name evidence="3" type="ordered locus">DEFDS_0533</name>
</gene>
<dbReference type="EMBL" id="AP011529">
    <property type="protein sequence ID" value="BAI80027.1"/>
    <property type="molecule type" value="Genomic_DNA"/>
</dbReference>
<accession>D3PBQ4</accession>
<name>D3PBQ4_DEFDS</name>
<reference evidence="3 4" key="1">
    <citation type="journal article" date="2010" name="DNA Res.">
        <title>Bacterial lifestyle in a deep-sea hydrothermal vent chimney revealed by the genome sequence of the thermophilic bacterium Deferribacter desulfuricans SSM1.</title>
        <authorList>
            <person name="Takaki Y."/>
            <person name="Shimamura S."/>
            <person name="Nakagawa S."/>
            <person name="Fukuhara Y."/>
            <person name="Horikawa H."/>
            <person name="Ankai A."/>
            <person name="Harada T."/>
            <person name="Hosoyama A."/>
            <person name="Oguchi A."/>
            <person name="Fukui S."/>
            <person name="Fujita N."/>
            <person name="Takami H."/>
            <person name="Takai K."/>
        </authorList>
    </citation>
    <scope>NUCLEOTIDE SEQUENCE [LARGE SCALE GENOMIC DNA]</scope>
    <source>
        <strain evidence="4">DSM 14783 / JCM 11476 / NBRC 101012 / SSM1</strain>
    </source>
</reference>
<dbReference type="OrthoDB" id="9816357at2"/>
<dbReference type="KEGG" id="ddf:DEFDS_0533"/>
<dbReference type="Pfam" id="PF01497">
    <property type="entry name" value="Peripla_BP_2"/>
    <property type="match status" value="1"/>
</dbReference>
<dbReference type="Gene3D" id="3.40.50.1980">
    <property type="entry name" value="Nitrogenase molybdenum iron protein domain"/>
    <property type="match status" value="2"/>
</dbReference>
<proteinExistence type="predicted"/>
<keyword evidence="1" id="KW-0732">Signal</keyword>
<dbReference type="RefSeq" id="WP_013007275.1">
    <property type="nucleotide sequence ID" value="NC_013939.1"/>
</dbReference>
<evidence type="ECO:0000313" key="4">
    <source>
        <dbReference type="Proteomes" id="UP000001520"/>
    </source>
</evidence>